<dbReference type="Proteomes" id="UP000319578">
    <property type="component" value="Unassembled WGS sequence"/>
</dbReference>
<proteinExistence type="predicted"/>
<reference evidence="3" key="1">
    <citation type="submission" date="2015-07" db="EMBL/GenBank/DDBJ databases">
        <title>Genome sequencing project for genomic taxonomy and phylogenomics of Bacillus-like bacteria.</title>
        <authorList>
            <person name="Liu B."/>
            <person name="Wang J."/>
            <person name="Zhu Y."/>
            <person name="Liu G."/>
            <person name="Chen Q."/>
            <person name="Chen Z."/>
            <person name="Lan J."/>
            <person name="Che J."/>
            <person name="Ge C."/>
            <person name="Shi H."/>
            <person name="Pan Z."/>
            <person name="Liu X."/>
        </authorList>
    </citation>
    <scope>NUCLEOTIDE SEQUENCE [LARGE SCALE GENOMIC DNA]</scope>
    <source>
        <strain evidence="3">DSM 9887</strain>
    </source>
</reference>
<dbReference type="OrthoDB" id="785875at2"/>
<accession>A0A0K9YYJ1</accession>
<reference evidence="2" key="2">
    <citation type="submission" date="2015-07" db="EMBL/GenBank/DDBJ databases">
        <title>MeaNS - Measles Nucleotide Surveillance Program.</title>
        <authorList>
            <person name="Tran T."/>
            <person name="Druce J."/>
        </authorList>
    </citation>
    <scope>NUCLEOTIDE SEQUENCE</scope>
    <source>
        <strain evidence="2">DSM 9887</strain>
    </source>
</reference>
<evidence type="ECO:0000313" key="2">
    <source>
        <dbReference type="EMBL" id="KNB73788.1"/>
    </source>
</evidence>
<dbReference type="AlphaFoldDB" id="A0A0K9YYJ1"/>
<reference evidence="1 4" key="3">
    <citation type="submission" date="2019-06" db="EMBL/GenBank/DDBJ databases">
        <title>Whole genome shotgun sequence of Brevibacillus reuszeri NBRC 15719.</title>
        <authorList>
            <person name="Hosoyama A."/>
            <person name="Uohara A."/>
            <person name="Ohji S."/>
            <person name="Ichikawa N."/>
        </authorList>
    </citation>
    <scope>NUCLEOTIDE SEQUENCE [LARGE SCALE GENOMIC DNA]</scope>
    <source>
        <strain evidence="1 4">NBRC 15719</strain>
    </source>
</reference>
<sequence>MNSYPDPTVITGTIPQVVGLKSHTSKLVRWDQYSYYALTPENNDYYLIVIAFDSDGIEVKRWQKSDYRYAKDIEIDEQNQKITFIMKQSNYGNENDGFYPVSFDWNELRIH</sequence>
<protein>
    <submittedName>
        <fullName evidence="2">Uncharacterized protein</fullName>
    </submittedName>
</protein>
<evidence type="ECO:0000313" key="1">
    <source>
        <dbReference type="EMBL" id="GED71151.1"/>
    </source>
</evidence>
<evidence type="ECO:0000313" key="3">
    <source>
        <dbReference type="Proteomes" id="UP000036834"/>
    </source>
</evidence>
<comment type="caution">
    <text evidence="2">The sequence shown here is derived from an EMBL/GenBank/DDBJ whole genome shotgun (WGS) entry which is preliminary data.</text>
</comment>
<name>A0A0K9YYJ1_9BACL</name>
<dbReference type="Proteomes" id="UP000036834">
    <property type="component" value="Unassembled WGS sequence"/>
</dbReference>
<dbReference type="PATRIC" id="fig|54915.3.peg.6951"/>
<evidence type="ECO:0000313" key="4">
    <source>
        <dbReference type="Proteomes" id="UP000319578"/>
    </source>
</evidence>
<keyword evidence="4" id="KW-1185">Reference proteome</keyword>
<dbReference type="STRING" id="54915.ADS79_07590"/>
<gene>
    <name evidence="2" type="ORF">ADS79_07590</name>
    <name evidence="1" type="ORF">BRE01_48530</name>
</gene>
<dbReference type="RefSeq" id="WP_049737797.1">
    <property type="nucleotide sequence ID" value="NZ_BJON01000019.1"/>
</dbReference>
<dbReference type="EMBL" id="LGIQ01000005">
    <property type="protein sequence ID" value="KNB73788.1"/>
    <property type="molecule type" value="Genomic_DNA"/>
</dbReference>
<dbReference type="EMBL" id="BJON01000019">
    <property type="protein sequence ID" value="GED71151.1"/>
    <property type="molecule type" value="Genomic_DNA"/>
</dbReference>
<organism evidence="2 3">
    <name type="scientific">Brevibacillus reuszeri</name>
    <dbReference type="NCBI Taxonomy" id="54915"/>
    <lineage>
        <taxon>Bacteria</taxon>
        <taxon>Bacillati</taxon>
        <taxon>Bacillota</taxon>
        <taxon>Bacilli</taxon>
        <taxon>Bacillales</taxon>
        <taxon>Paenibacillaceae</taxon>
        <taxon>Brevibacillus</taxon>
    </lineage>
</organism>